<reference evidence="2 3" key="1">
    <citation type="submission" date="2019-06" db="EMBL/GenBank/DDBJ databases">
        <title>Genomics analysis of Aphanomyces spp. identifies a new class of oomycete effector associated with host adaptation.</title>
        <authorList>
            <person name="Gaulin E."/>
        </authorList>
    </citation>
    <scope>NUCLEOTIDE SEQUENCE [LARGE SCALE GENOMIC DNA]</scope>
    <source>
        <strain evidence="2 3">E</strain>
    </source>
</reference>
<protein>
    <submittedName>
        <fullName evidence="2">Uncharacterized protein</fullName>
    </submittedName>
</protein>
<evidence type="ECO:0000256" key="1">
    <source>
        <dbReference type="SAM" id="MobiDB-lite"/>
    </source>
</evidence>
<dbReference type="EMBL" id="VJMI01011022">
    <property type="protein sequence ID" value="KAF0753966.1"/>
    <property type="molecule type" value="Genomic_DNA"/>
</dbReference>
<gene>
    <name evidence="2" type="ORF">AaE_005509</name>
</gene>
<comment type="caution">
    <text evidence="2">The sequence shown here is derived from an EMBL/GenBank/DDBJ whole genome shotgun (WGS) entry which is preliminary data.</text>
</comment>
<dbReference type="AlphaFoldDB" id="A0A6A5A7P7"/>
<name>A0A6A5A7P7_APHAT</name>
<feature type="compositionally biased region" description="Polar residues" evidence="1">
    <location>
        <begin position="1"/>
        <end position="20"/>
    </location>
</feature>
<proteinExistence type="predicted"/>
<evidence type="ECO:0000313" key="3">
    <source>
        <dbReference type="Proteomes" id="UP000469452"/>
    </source>
</evidence>
<dbReference type="Proteomes" id="UP000469452">
    <property type="component" value="Unassembled WGS sequence"/>
</dbReference>
<evidence type="ECO:0000313" key="2">
    <source>
        <dbReference type="EMBL" id="KAF0753966.1"/>
    </source>
</evidence>
<dbReference type="VEuPathDB" id="FungiDB:H257_03871"/>
<organism evidence="2 3">
    <name type="scientific">Aphanomyces astaci</name>
    <name type="common">Crayfish plague agent</name>
    <dbReference type="NCBI Taxonomy" id="112090"/>
    <lineage>
        <taxon>Eukaryota</taxon>
        <taxon>Sar</taxon>
        <taxon>Stramenopiles</taxon>
        <taxon>Oomycota</taxon>
        <taxon>Saprolegniomycetes</taxon>
        <taxon>Saprolegniales</taxon>
        <taxon>Verrucalvaceae</taxon>
        <taxon>Aphanomyces</taxon>
    </lineage>
</organism>
<feature type="region of interest" description="Disordered" evidence="1">
    <location>
        <begin position="1"/>
        <end position="28"/>
    </location>
</feature>
<accession>A0A6A5A7P7</accession>
<sequence length="431" mass="47669">MQSLSLRSESVPNTHTQQLRSRYVPRPKVATQSPFSVDSIARHLQLWEEIPPPPPPRLNPGLQYFKSVIYKDNTIEGSHLMREHIAAVEAAHSAAMLAQNVHREHRELIDMADTDVSSSSFNHQEKILAATALERNLQEQKTKYLAWSTHQNRLFRDYDGLQNVVAHHAKVRRVCLHCDPMVGLWEVQRLGSSGVFSVGRYRMLGAHASFVFHEVPSRSWCHVPLEREITTKKHVPATSVTSTIRGNTVRGCLDPVPTDVVADNHTGAIKSPVQPPQLVWSDGMLWLKICTVHLYATMPVQSSQLALTSSIKPNRQLTVARETSRAISKHLKSMEGSQGAAVCIHGICNSMRQNRSADVQIAGCLALTKAVTTGTMTNIGNHGGFREMVERIAAAMATHPANPSVLYAAMPLAYSILEATTDQTVATERLA</sequence>